<accession>A0A2J6RQ69</accession>
<name>A0A2J6RQ69_HYAVF</name>
<feature type="compositionally biased region" description="Polar residues" evidence="1">
    <location>
        <begin position="326"/>
        <end position="336"/>
    </location>
</feature>
<evidence type="ECO:0000313" key="2">
    <source>
        <dbReference type="EMBL" id="PMD40656.1"/>
    </source>
</evidence>
<dbReference type="Proteomes" id="UP000235786">
    <property type="component" value="Unassembled WGS sequence"/>
</dbReference>
<proteinExistence type="predicted"/>
<keyword evidence="3" id="KW-1185">Reference proteome</keyword>
<organism evidence="2 3">
    <name type="scientific">Hyaloscypha variabilis (strain UAMH 11265 / GT02V1 / F)</name>
    <name type="common">Meliniomyces variabilis</name>
    <dbReference type="NCBI Taxonomy" id="1149755"/>
    <lineage>
        <taxon>Eukaryota</taxon>
        <taxon>Fungi</taxon>
        <taxon>Dikarya</taxon>
        <taxon>Ascomycota</taxon>
        <taxon>Pezizomycotina</taxon>
        <taxon>Leotiomycetes</taxon>
        <taxon>Helotiales</taxon>
        <taxon>Hyaloscyphaceae</taxon>
        <taxon>Hyaloscypha</taxon>
        <taxon>Hyaloscypha variabilis</taxon>
    </lineage>
</organism>
<feature type="compositionally biased region" description="Polar residues" evidence="1">
    <location>
        <begin position="197"/>
        <end position="224"/>
    </location>
</feature>
<feature type="compositionally biased region" description="Low complexity" evidence="1">
    <location>
        <begin position="280"/>
        <end position="289"/>
    </location>
</feature>
<evidence type="ECO:0000256" key="1">
    <source>
        <dbReference type="SAM" id="MobiDB-lite"/>
    </source>
</evidence>
<dbReference type="AlphaFoldDB" id="A0A2J6RQ69"/>
<protein>
    <submittedName>
        <fullName evidence="2">Uncharacterized protein</fullName>
    </submittedName>
</protein>
<feature type="region of interest" description="Disordered" evidence="1">
    <location>
        <begin position="268"/>
        <end position="374"/>
    </location>
</feature>
<feature type="region of interest" description="Disordered" evidence="1">
    <location>
        <begin position="99"/>
        <end position="147"/>
    </location>
</feature>
<feature type="region of interest" description="Disordered" evidence="1">
    <location>
        <begin position="197"/>
        <end position="252"/>
    </location>
</feature>
<reference evidence="2 3" key="1">
    <citation type="submission" date="2016-04" db="EMBL/GenBank/DDBJ databases">
        <title>A degradative enzymes factory behind the ericoid mycorrhizal symbiosis.</title>
        <authorList>
            <consortium name="DOE Joint Genome Institute"/>
            <person name="Martino E."/>
            <person name="Morin E."/>
            <person name="Grelet G."/>
            <person name="Kuo A."/>
            <person name="Kohler A."/>
            <person name="Daghino S."/>
            <person name="Barry K."/>
            <person name="Choi C."/>
            <person name="Cichocki N."/>
            <person name="Clum A."/>
            <person name="Copeland A."/>
            <person name="Hainaut M."/>
            <person name="Haridas S."/>
            <person name="Labutti K."/>
            <person name="Lindquist E."/>
            <person name="Lipzen A."/>
            <person name="Khouja H.-R."/>
            <person name="Murat C."/>
            <person name="Ohm R."/>
            <person name="Olson A."/>
            <person name="Spatafora J."/>
            <person name="Veneault-Fourrey C."/>
            <person name="Henrissat B."/>
            <person name="Grigoriev I."/>
            <person name="Martin F."/>
            <person name="Perotto S."/>
        </authorList>
    </citation>
    <scope>NUCLEOTIDE SEQUENCE [LARGE SCALE GENOMIC DNA]</scope>
    <source>
        <strain evidence="2 3">F</strain>
    </source>
</reference>
<gene>
    <name evidence="2" type="ORF">L207DRAFT_582841</name>
</gene>
<dbReference type="EMBL" id="KZ613945">
    <property type="protein sequence ID" value="PMD40656.1"/>
    <property type="molecule type" value="Genomic_DNA"/>
</dbReference>
<feature type="compositionally biased region" description="Low complexity" evidence="1">
    <location>
        <begin position="102"/>
        <end position="111"/>
    </location>
</feature>
<evidence type="ECO:0000313" key="3">
    <source>
        <dbReference type="Proteomes" id="UP000235786"/>
    </source>
</evidence>
<feature type="compositionally biased region" description="Acidic residues" evidence="1">
    <location>
        <begin position="117"/>
        <end position="129"/>
    </location>
</feature>
<sequence>MDAHSLEPTRKAFLRRNADYDNPGATKMWFGMFKGKRLDELDAEYKKKLLKTNPWPNLKTKVCHSTSVLEYEMTTQPANRAQFDDFKVINNRFNEKMEEARNAPATAAATEASHELEEAEDMQETEEGDWMSRLSRPRTSRSAPNIVNPMGRLLGPWDDLPPSPNEPIHAGQGDILESWTNLPALSPRGYFKTAKSTLSRNNQGNSNAPQASRSILVDTNTPTGHRSLPQIPLSDGNDAENPNILPDPSQHLFSSWASDAPKAVLEASKKRKCDSMMNLSSSASRSASAKRGPTVLAGSKSKRRKPTKESSPSQRRRTERRPLANLSRNHQQTSSFLEEGSPGTIVVQAPDLNDGLVANPASKSKKKKLTRAPKEIKAFVSW</sequence>
<dbReference type="OrthoDB" id="4770086at2759"/>